<dbReference type="HOGENOM" id="CLU_159258_2_1_10"/>
<evidence type="ECO:0000256" key="3">
    <source>
        <dbReference type="ARBA" id="ARBA00023274"/>
    </source>
</evidence>
<dbReference type="Pfam" id="PF01165">
    <property type="entry name" value="Ribosomal_S21"/>
    <property type="match status" value="1"/>
</dbReference>
<evidence type="ECO:0000256" key="1">
    <source>
        <dbReference type="ARBA" id="ARBA00006640"/>
    </source>
</evidence>
<dbReference type="GO" id="GO:0003735">
    <property type="term" value="F:structural constituent of ribosome"/>
    <property type="evidence" value="ECO:0007669"/>
    <property type="project" value="InterPro"/>
</dbReference>
<evidence type="ECO:0000256" key="4">
    <source>
        <dbReference type="ARBA" id="ARBA00035135"/>
    </source>
</evidence>
<dbReference type="KEGG" id="udi:ASNER_029"/>
<dbReference type="GO" id="GO:0005840">
    <property type="term" value="C:ribosome"/>
    <property type="evidence" value="ECO:0007669"/>
    <property type="project" value="UniProtKB-KW"/>
</dbReference>
<dbReference type="InterPro" id="IPR001911">
    <property type="entry name" value="Ribosomal_bS21"/>
</dbReference>
<dbReference type="Gene3D" id="1.20.5.1150">
    <property type="entry name" value="Ribosomal protein S8"/>
    <property type="match status" value="1"/>
</dbReference>
<reference evidence="6 7" key="1">
    <citation type="journal article" date="2013" name="Environ. Microbiol.">
        <title>The nutrient supplying capabilities of Uzinura, an endosymbiont of armoured scale insects.</title>
        <authorList>
            <person name="Sabree Z.L."/>
            <person name="Huang C.Y."/>
            <person name="Okusu A."/>
            <person name="Moran N.A."/>
            <person name="Normark B.B."/>
        </authorList>
    </citation>
    <scope>NUCLEOTIDE SEQUENCE [LARGE SCALE GENOMIC DNA]</scope>
    <source>
        <strain evidence="6 7">ASNER</strain>
    </source>
</reference>
<dbReference type="EMBL" id="CP003263">
    <property type="protein sequence ID" value="AGC66816.1"/>
    <property type="molecule type" value="Genomic_DNA"/>
</dbReference>
<proteinExistence type="inferred from homology"/>
<keyword evidence="7" id="KW-1185">Reference proteome</keyword>
<protein>
    <recommendedName>
        <fullName evidence="4 5">Small ribosomal subunit protein bS21</fullName>
    </recommendedName>
</protein>
<dbReference type="GO" id="GO:1990904">
    <property type="term" value="C:ribonucleoprotein complex"/>
    <property type="evidence" value="ECO:0007669"/>
    <property type="project" value="UniProtKB-KW"/>
</dbReference>
<accession>L7VK20</accession>
<keyword evidence="2 5" id="KW-0689">Ribosomal protein</keyword>
<dbReference type="HAMAP" id="MF_00358">
    <property type="entry name" value="Ribosomal_bS21"/>
    <property type="match status" value="1"/>
</dbReference>
<organism evidence="6 7">
    <name type="scientific">Candidatus Uzinura diaspidicola str. ASNER</name>
    <dbReference type="NCBI Taxonomy" id="1133592"/>
    <lineage>
        <taxon>Bacteria</taxon>
        <taxon>Pseudomonadati</taxon>
        <taxon>Bacteroidota</taxon>
        <taxon>Flavobacteriia</taxon>
        <taxon>Flavobacteriales</taxon>
        <taxon>Candidatus Uzinura</taxon>
    </lineage>
</organism>
<dbReference type="GO" id="GO:0006412">
    <property type="term" value="P:translation"/>
    <property type="evidence" value="ECO:0007669"/>
    <property type="project" value="UniProtKB-UniRule"/>
</dbReference>
<gene>
    <name evidence="5 6" type="primary">rpsU</name>
    <name evidence="6" type="ORF">ASNER_029</name>
</gene>
<keyword evidence="3 5" id="KW-0687">Ribonucleoprotein</keyword>
<evidence type="ECO:0000313" key="7">
    <source>
        <dbReference type="Proteomes" id="UP000011174"/>
    </source>
</evidence>
<evidence type="ECO:0000256" key="5">
    <source>
        <dbReference type="HAMAP-Rule" id="MF_00358"/>
    </source>
</evidence>
<dbReference type="STRING" id="1133592.ASNER_029"/>
<dbReference type="Proteomes" id="UP000011174">
    <property type="component" value="Chromosome"/>
</dbReference>
<evidence type="ECO:0000256" key="2">
    <source>
        <dbReference type="ARBA" id="ARBA00022980"/>
    </source>
</evidence>
<name>L7VK20_9FLAO</name>
<comment type="similarity">
    <text evidence="1 5">Belongs to the bacterial ribosomal protein bS21 family.</text>
</comment>
<dbReference type="InterPro" id="IPR038380">
    <property type="entry name" value="Ribosomal_bS21_sf"/>
</dbReference>
<dbReference type="AlphaFoldDB" id="L7VK20"/>
<sequence>MLVVNIKEGETIERAIKRYKRKCDQTQLIKNIKNIQYYLKPSKRKREEIYKAIYKYKLLEKIKDN</sequence>
<dbReference type="OrthoDB" id="598353at2"/>
<dbReference type="NCBIfam" id="TIGR00030">
    <property type="entry name" value="S21p"/>
    <property type="match status" value="1"/>
</dbReference>
<evidence type="ECO:0000313" key="6">
    <source>
        <dbReference type="EMBL" id="AGC66816.1"/>
    </source>
</evidence>